<dbReference type="PANTHER" id="PTHR33512:SF7">
    <property type="entry name" value="LEGUME LECTIN DOMAIN-CONTAINING PROTEIN"/>
    <property type="match status" value="1"/>
</dbReference>
<dbReference type="STRING" id="3476.A0A2P5BLB6"/>
<keyword evidence="1" id="KW-0812">Transmembrane</keyword>
<gene>
    <name evidence="3" type="ORF">PanWU01x14_228970</name>
</gene>
<keyword evidence="1" id="KW-0472">Membrane</keyword>
<evidence type="ECO:0000313" key="3">
    <source>
        <dbReference type="EMBL" id="PON49581.1"/>
    </source>
</evidence>
<feature type="transmembrane region" description="Helical" evidence="1">
    <location>
        <begin position="226"/>
        <end position="252"/>
    </location>
</feature>
<dbReference type="InterPro" id="IPR010605">
    <property type="entry name" value="DUF1191"/>
</dbReference>
<dbReference type="AlphaFoldDB" id="A0A2P5BLB6"/>
<keyword evidence="4" id="KW-1185">Reference proteome</keyword>
<evidence type="ECO:0000256" key="2">
    <source>
        <dbReference type="SAM" id="SignalP"/>
    </source>
</evidence>
<evidence type="ECO:0008006" key="5">
    <source>
        <dbReference type="Google" id="ProtNLM"/>
    </source>
</evidence>
<organism evidence="3 4">
    <name type="scientific">Parasponia andersonii</name>
    <name type="common">Sponia andersonii</name>
    <dbReference type="NCBI Taxonomy" id="3476"/>
    <lineage>
        <taxon>Eukaryota</taxon>
        <taxon>Viridiplantae</taxon>
        <taxon>Streptophyta</taxon>
        <taxon>Embryophyta</taxon>
        <taxon>Tracheophyta</taxon>
        <taxon>Spermatophyta</taxon>
        <taxon>Magnoliopsida</taxon>
        <taxon>eudicotyledons</taxon>
        <taxon>Gunneridae</taxon>
        <taxon>Pentapetalae</taxon>
        <taxon>rosids</taxon>
        <taxon>fabids</taxon>
        <taxon>Rosales</taxon>
        <taxon>Cannabaceae</taxon>
        <taxon>Parasponia</taxon>
    </lineage>
</organism>
<sequence>MGFFFKSWYVIWVVSLSLSFFVKASSWGYDAKALTSFFHDYANKSVVNPQTGTLYNIPLPSNFTGMELRFVRLRSGSFRKRGANFSSFYLPPKLVPEPYVKRLAIVYENLGNWSSLYYKVPNHSLVAPVIGFTVYDSPRVLGTKKLNFSIRGEPISIWFDHIELQHGKNDTTPKCVKFGDDGSYVIKKMSKTNGCVTTSQGHFSIVVPTSPSPPVLRMKRKRCLKWWLIGFGGGFIGAVLLVLATTAIVKIVKRRRLRAMEKQSEKGVSFDTFWVGRSKMPSASMIRTQPTIEHDYIP</sequence>
<dbReference type="Proteomes" id="UP000237105">
    <property type="component" value="Unassembled WGS sequence"/>
</dbReference>
<protein>
    <recommendedName>
        <fullName evidence="5">Concanavalin A-like lectin/glucanase domain containing protein</fullName>
    </recommendedName>
</protein>
<keyword evidence="2" id="KW-0732">Signal</keyword>
<reference evidence="4" key="1">
    <citation type="submission" date="2016-06" db="EMBL/GenBank/DDBJ databases">
        <title>Parallel loss of symbiosis genes in relatives of nitrogen-fixing non-legume Parasponia.</title>
        <authorList>
            <person name="Van Velzen R."/>
            <person name="Holmer R."/>
            <person name="Bu F."/>
            <person name="Rutten L."/>
            <person name="Van Zeijl A."/>
            <person name="Liu W."/>
            <person name="Santuari L."/>
            <person name="Cao Q."/>
            <person name="Sharma T."/>
            <person name="Shen D."/>
            <person name="Roswanjaya Y."/>
            <person name="Wardhani T."/>
            <person name="Kalhor M.S."/>
            <person name="Jansen J."/>
            <person name="Van den Hoogen J."/>
            <person name="Gungor B."/>
            <person name="Hartog M."/>
            <person name="Hontelez J."/>
            <person name="Verver J."/>
            <person name="Yang W.-C."/>
            <person name="Schijlen E."/>
            <person name="Repin R."/>
            <person name="Schilthuizen M."/>
            <person name="Schranz E."/>
            <person name="Heidstra R."/>
            <person name="Miyata K."/>
            <person name="Fedorova E."/>
            <person name="Kohlen W."/>
            <person name="Bisseling T."/>
            <person name="Smit S."/>
            <person name="Geurts R."/>
        </authorList>
    </citation>
    <scope>NUCLEOTIDE SEQUENCE [LARGE SCALE GENOMIC DNA]</scope>
    <source>
        <strain evidence="4">cv. WU1-14</strain>
    </source>
</reference>
<dbReference type="Pfam" id="PF06697">
    <property type="entry name" value="DUF1191"/>
    <property type="match status" value="1"/>
</dbReference>
<name>A0A2P5BLB6_PARAD</name>
<proteinExistence type="predicted"/>
<dbReference type="GO" id="GO:0016020">
    <property type="term" value="C:membrane"/>
    <property type="evidence" value="ECO:0007669"/>
    <property type="project" value="TreeGrafter"/>
</dbReference>
<evidence type="ECO:0000313" key="4">
    <source>
        <dbReference type="Proteomes" id="UP000237105"/>
    </source>
</evidence>
<feature type="signal peptide" evidence="2">
    <location>
        <begin position="1"/>
        <end position="24"/>
    </location>
</feature>
<keyword evidence="1" id="KW-1133">Transmembrane helix</keyword>
<feature type="chain" id="PRO_5015179472" description="Concanavalin A-like lectin/glucanase domain containing protein" evidence="2">
    <location>
        <begin position="25"/>
        <end position="298"/>
    </location>
</feature>
<dbReference type="OrthoDB" id="768690at2759"/>
<comment type="caution">
    <text evidence="3">The sequence shown here is derived from an EMBL/GenBank/DDBJ whole genome shotgun (WGS) entry which is preliminary data.</text>
</comment>
<dbReference type="PANTHER" id="PTHR33512">
    <property type="entry name" value="PROTEIN, PUTATIVE (DUF1191)-RELATED"/>
    <property type="match status" value="1"/>
</dbReference>
<accession>A0A2P5BLB6</accession>
<dbReference type="EMBL" id="JXTB01000258">
    <property type="protein sequence ID" value="PON49581.1"/>
    <property type="molecule type" value="Genomic_DNA"/>
</dbReference>
<evidence type="ECO:0000256" key="1">
    <source>
        <dbReference type="SAM" id="Phobius"/>
    </source>
</evidence>